<sequence length="630" mass="71967">MSQPLINSPTSVSLGNDRFTQPQNMVAIRVNAPCTVDVKLEDGSVARKEIDAGYCGYLVEHQGDESLVQLFNRLGTRALAKIPWKNLDFGRPPAEFRAILPALQAANVAARISNHRANDTVAKAIVMIWEDILKNIDTLQHLGLRRGIYEDILQNDEHKQQALQTLIGSFSNEAWAALNTPNLPLRSLLKLKKITSTYPRIKPDQAVIYLRLYTASNADQTQFAKYVGKTTREYPHIRQMEHEELIAAGSNMPHYREAKKYPQHHAIPMMLFTSSRAEMIPMAETTLCFLLRTWDPNVTGLSQPAVASGLSSATVEHRIFMSTLSNIADAALRRQNLTLFGGRGCNWNCPLQEGYREKREWLRYRVTTQEKRTMFVYRFQSCVTRMGLAEGPGHAIGIRILFLSKIEKGSDYQGPKWRGFVLKQPLDKLPGIKVGQPLIVSIEMMEDGKPHSQPWYRAPYHGAWSNCSELHSFSIKVEWVDEEAKQWYTFPLSHQHIVKVYEAKKPTADPTVTLAWRKATMILQFICNRRYRNPPTFLDETYRPNIKEVVYDHLAQTVSLQQVPETVMDPPHKVSFDYNWYEGLAVARRYEVRGIPIKAPMSISDYYECKEHSKDNTVEETDIEADGEED</sequence>
<evidence type="ECO:0000313" key="2">
    <source>
        <dbReference type="Proteomes" id="UP000287144"/>
    </source>
</evidence>
<dbReference type="STRING" id="1325735.A0A428TKP4"/>
<protein>
    <submittedName>
        <fullName evidence="1">Uncharacterized protein</fullName>
    </submittedName>
</protein>
<name>A0A428TKP4_9HYPO</name>
<dbReference type="AlphaFoldDB" id="A0A428TKP4"/>
<organism evidence="1 2">
    <name type="scientific">Fusarium oligoseptatum</name>
    <dbReference type="NCBI Taxonomy" id="2604345"/>
    <lineage>
        <taxon>Eukaryota</taxon>
        <taxon>Fungi</taxon>
        <taxon>Dikarya</taxon>
        <taxon>Ascomycota</taxon>
        <taxon>Pezizomycotina</taxon>
        <taxon>Sordariomycetes</taxon>
        <taxon>Hypocreomycetidae</taxon>
        <taxon>Hypocreales</taxon>
        <taxon>Nectriaceae</taxon>
        <taxon>Fusarium</taxon>
        <taxon>Fusarium solani species complex</taxon>
    </lineage>
</organism>
<proteinExistence type="predicted"/>
<keyword evidence="2" id="KW-1185">Reference proteome</keyword>
<reference evidence="1 2" key="1">
    <citation type="submission" date="2017-06" db="EMBL/GenBank/DDBJ databases">
        <title>Comparative genomic analysis of Ambrosia Fusariam Clade fungi.</title>
        <authorList>
            <person name="Stajich J.E."/>
            <person name="Carrillo J."/>
            <person name="Kijimoto T."/>
            <person name="Eskalen A."/>
            <person name="O'Donnell K."/>
            <person name="Kasson M."/>
        </authorList>
    </citation>
    <scope>NUCLEOTIDE SEQUENCE [LARGE SCALE GENOMIC DNA]</scope>
    <source>
        <strain evidence="1 2">NRRL62579</strain>
    </source>
</reference>
<gene>
    <name evidence="1" type="ORF">CEP52_007840</name>
</gene>
<comment type="caution">
    <text evidence="1">The sequence shown here is derived from an EMBL/GenBank/DDBJ whole genome shotgun (WGS) entry which is preliminary data.</text>
</comment>
<evidence type="ECO:0000313" key="1">
    <source>
        <dbReference type="EMBL" id="RSM02618.1"/>
    </source>
</evidence>
<accession>A0A428TKP4</accession>
<dbReference type="Proteomes" id="UP000287144">
    <property type="component" value="Unassembled WGS sequence"/>
</dbReference>
<dbReference type="EMBL" id="NKCK01000074">
    <property type="protein sequence ID" value="RSM02618.1"/>
    <property type="molecule type" value="Genomic_DNA"/>
</dbReference>